<reference evidence="1 2" key="1">
    <citation type="journal article" date="2018" name="IMA Fungus">
        <title>IMA Genome-F 10: Nine draft genome sequences of Claviceps purpurea s.lat., including C. arundinis, C. humidiphila, and C. cf. spartinae, pseudomolecules for the pitch canker pathogen Fusarium circinatum, draft genome of Davidsoniella eucalypti, Grosmannia galeiformis, Quambalaria eucalypti, and Teratosphaeria destructans.</title>
        <authorList>
            <person name="Wingfield B.D."/>
            <person name="Liu M."/>
            <person name="Nguyen H.D."/>
            <person name="Lane F.A."/>
            <person name="Morgan S.W."/>
            <person name="De Vos L."/>
            <person name="Wilken P.M."/>
            <person name="Duong T.A."/>
            <person name="Aylward J."/>
            <person name="Coetzee M.P."/>
            <person name="Dadej K."/>
            <person name="De Beer Z.W."/>
            <person name="Findlay W."/>
            <person name="Havenga M."/>
            <person name="Kolarik M."/>
            <person name="Menzies J.G."/>
            <person name="Naidoo K."/>
            <person name="Pochopski O."/>
            <person name="Shoukouhi P."/>
            <person name="Santana Q.C."/>
            <person name="Seifert K.A."/>
            <person name="Soal N."/>
            <person name="Steenkamp E.T."/>
            <person name="Tatham C.T."/>
            <person name="van der Nest M.A."/>
            <person name="Wingfield M.J."/>
        </authorList>
    </citation>
    <scope>NUCLEOTIDE SEQUENCE [LARGE SCALE GENOMIC DNA]</scope>
    <source>
        <strain evidence="1">CMW44962</strain>
    </source>
</reference>
<sequence>MVICFCQWVRPWPDGLAAVVDVGDDFAGEDVAEADVLSEVVGLDVNVDCVDTAPTTEVAKDEG</sequence>
<proteinExistence type="predicted"/>
<protein>
    <submittedName>
        <fullName evidence="1">Uncharacterized protein</fullName>
    </submittedName>
</protein>
<keyword evidence="2" id="KW-1185">Reference proteome</keyword>
<evidence type="ECO:0000313" key="2">
    <source>
        <dbReference type="Proteomes" id="UP001138500"/>
    </source>
</evidence>
<comment type="caution">
    <text evidence="1">The sequence shown here is derived from an EMBL/GenBank/DDBJ whole genome shotgun (WGS) entry which is preliminary data.</text>
</comment>
<gene>
    <name evidence="1" type="ORF">Tdes44962_MAKER08670</name>
</gene>
<name>A0A9W7SVZ4_9PEZI</name>
<accession>A0A9W7SVZ4</accession>
<reference evidence="1 2" key="2">
    <citation type="journal article" date="2021" name="Curr. Genet.">
        <title>Genetic response to nitrogen starvation in the aggressive Eucalyptus foliar pathogen Teratosphaeria destructans.</title>
        <authorList>
            <person name="Havenga M."/>
            <person name="Wingfield B.D."/>
            <person name="Wingfield M.J."/>
            <person name="Dreyer L.L."/>
            <person name="Roets F."/>
            <person name="Aylward J."/>
        </authorList>
    </citation>
    <scope>NUCLEOTIDE SEQUENCE [LARGE SCALE GENOMIC DNA]</scope>
    <source>
        <strain evidence="1">CMW44962</strain>
    </source>
</reference>
<dbReference type="EMBL" id="RIBY02001002">
    <property type="protein sequence ID" value="KAH9834291.1"/>
    <property type="molecule type" value="Genomic_DNA"/>
</dbReference>
<dbReference type="Proteomes" id="UP001138500">
    <property type="component" value="Unassembled WGS sequence"/>
</dbReference>
<evidence type="ECO:0000313" key="1">
    <source>
        <dbReference type="EMBL" id="KAH9834291.1"/>
    </source>
</evidence>
<dbReference type="AlphaFoldDB" id="A0A9W7SVZ4"/>
<organism evidence="1 2">
    <name type="scientific">Teratosphaeria destructans</name>
    <dbReference type="NCBI Taxonomy" id="418781"/>
    <lineage>
        <taxon>Eukaryota</taxon>
        <taxon>Fungi</taxon>
        <taxon>Dikarya</taxon>
        <taxon>Ascomycota</taxon>
        <taxon>Pezizomycotina</taxon>
        <taxon>Dothideomycetes</taxon>
        <taxon>Dothideomycetidae</taxon>
        <taxon>Mycosphaerellales</taxon>
        <taxon>Teratosphaeriaceae</taxon>
        <taxon>Teratosphaeria</taxon>
    </lineage>
</organism>